<gene>
    <name evidence="3" type="ORF">A8L58_16225</name>
    <name evidence="2" type="ORF">AXH35_14770</name>
</gene>
<evidence type="ECO:0000313" key="3">
    <source>
        <dbReference type="EMBL" id="AOZ47969.1"/>
    </source>
</evidence>
<feature type="transmembrane region" description="Helical" evidence="1">
    <location>
        <begin position="69"/>
        <end position="88"/>
    </location>
</feature>
<feature type="transmembrane region" description="Helical" evidence="1">
    <location>
        <begin position="20"/>
        <end position="49"/>
    </location>
</feature>
<dbReference type="EMBL" id="CP015970">
    <property type="protein sequence ID" value="AOZ47969.1"/>
    <property type="molecule type" value="Genomic_DNA"/>
</dbReference>
<keyword evidence="1" id="KW-0812">Transmembrane</keyword>
<dbReference type="EMBL" id="CP014352">
    <property type="protein sequence ID" value="AMS06524.1"/>
    <property type="molecule type" value="Genomic_DNA"/>
</dbReference>
<protein>
    <submittedName>
        <fullName evidence="2">Uncharacterized protein</fullName>
    </submittedName>
</protein>
<accession>A0AAC8YH74</accession>
<reference evidence="3 5" key="1">
    <citation type="journal article" date="2016" name="Plant Dis.">
        <title>Improved production of propionic acid using genome shuffling.</title>
        <authorList>
            <person name="Luna-Flores C.H."/>
            <person name="Palfreyman R.W."/>
            <person name="Kromer J.O."/>
            <person name="Nielsen L.K."/>
            <person name="Marcellin E."/>
        </authorList>
    </citation>
    <scope>NUCLEOTIDE SEQUENCE [LARGE SCALE GENOMIC DNA]</scope>
    <source>
        <strain evidence="3 5">F3E8</strain>
    </source>
</reference>
<keyword evidence="5" id="KW-1185">Reference proteome</keyword>
<reference evidence="2 4" key="2">
    <citation type="submission" date="2016-02" db="EMBL/GenBank/DDBJ databases">
        <title>Complete Genome Sequence of Propionibacterium acidipropionici ATCC 55737.</title>
        <authorList>
            <person name="Luna Flores C.H."/>
            <person name="Nielsen L.K."/>
            <person name="Marcellin E."/>
        </authorList>
    </citation>
    <scope>NUCLEOTIDE SEQUENCE [LARGE SCALE GENOMIC DNA]</scope>
    <source>
        <strain evidence="2 4">ATCC 55737</strain>
    </source>
</reference>
<dbReference type="AlphaFoldDB" id="A0AAC8YH74"/>
<evidence type="ECO:0000313" key="4">
    <source>
        <dbReference type="Proteomes" id="UP000075221"/>
    </source>
</evidence>
<organism evidence="2 4">
    <name type="scientific">Acidipropionibacterium acidipropionici</name>
    <dbReference type="NCBI Taxonomy" id="1748"/>
    <lineage>
        <taxon>Bacteria</taxon>
        <taxon>Bacillati</taxon>
        <taxon>Actinomycetota</taxon>
        <taxon>Actinomycetes</taxon>
        <taxon>Propionibacteriales</taxon>
        <taxon>Propionibacteriaceae</taxon>
        <taxon>Acidipropionibacterium</taxon>
    </lineage>
</organism>
<dbReference type="RefSeq" id="WP_062820351.1">
    <property type="nucleotide sequence ID" value="NZ_CP014352.1"/>
</dbReference>
<keyword evidence="1" id="KW-0472">Membrane</keyword>
<evidence type="ECO:0000256" key="1">
    <source>
        <dbReference type="SAM" id="Phobius"/>
    </source>
</evidence>
<feature type="transmembrane region" description="Helical" evidence="1">
    <location>
        <begin position="119"/>
        <end position="140"/>
    </location>
</feature>
<keyword evidence="1" id="KW-1133">Transmembrane helix</keyword>
<evidence type="ECO:0000313" key="2">
    <source>
        <dbReference type="EMBL" id="AMS06524.1"/>
    </source>
</evidence>
<name>A0AAC8YH74_9ACTN</name>
<evidence type="ECO:0000313" key="5">
    <source>
        <dbReference type="Proteomes" id="UP000178666"/>
    </source>
</evidence>
<dbReference type="Proteomes" id="UP000178666">
    <property type="component" value="Chromosome"/>
</dbReference>
<feature type="transmembrane region" description="Helical" evidence="1">
    <location>
        <begin position="95"/>
        <end position="113"/>
    </location>
</feature>
<proteinExistence type="predicted"/>
<sequence length="149" mass="14877">MSAQIAPAATVADRARQVAVVVGSLVALAGAMAGTIGLYLGWVTVATIANITAWLVDFGFTGFGWPADTWGVAVLVAGVAIAASLSVWSRGRLTPALATAWGFAWVSVGRLASEPLSTAVGVAASVAAAITVGIAVIVRVRSSAQGAAW</sequence>
<dbReference type="Proteomes" id="UP000075221">
    <property type="component" value="Chromosome"/>
</dbReference>